<sequence length="58" mass="6138">PRQIPNQNVSITRERIIDGGSGEASFLQWRGNGNGVAGIQRRCSSGKEKPGIGASITD</sequence>
<evidence type="ECO:0000313" key="1">
    <source>
        <dbReference type="EMBL" id="CAI0555503.1"/>
    </source>
</evidence>
<keyword evidence="2" id="KW-1185">Reference proteome</keyword>
<evidence type="ECO:0000313" key="2">
    <source>
        <dbReference type="Proteomes" id="UP001154282"/>
    </source>
</evidence>
<proteinExistence type="predicted"/>
<dbReference type="AlphaFoldDB" id="A0AAV0RD47"/>
<gene>
    <name evidence="1" type="ORF">LITE_LOCUS47626</name>
</gene>
<dbReference type="Proteomes" id="UP001154282">
    <property type="component" value="Unassembled WGS sequence"/>
</dbReference>
<organism evidence="1 2">
    <name type="scientific">Linum tenue</name>
    <dbReference type="NCBI Taxonomy" id="586396"/>
    <lineage>
        <taxon>Eukaryota</taxon>
        <taxon>Viridiplantae</taxon>
        <taxon>Streptophyta</taxon>
        <taxon>Embryophyta</taxon>
        <taxon>Tracheophyta</taxon>
        <taxon>Spermatophyta</taxon>
        <taxon>Magnoliopsida</taxon>
        <taxon>eudicotyledons</taxon>
        <taxon>Gunneridae</taxon>
        <taxon>Pentapetalae</taxon>
        <taxon>rosids</taxon>
        <taxon>fabids</taxon>
        <taxon>Malpighiales</taxon>
        <taxon>Linaceae</taxon>
        <taxon>Linum</taxon>
    </lineage>
</organism>
<dbReference type="EMBL" id="CAMGYJ010000010">
    <property type="protein sequence ID" value="CAI0555503.1"/>
    <property type="molecule type" value="Genomic_DNA"/>
</dbReference>
<feature type="non-terminal residue" evidence="1">
    <location>
        <position position="1"/>
    </location>
</feature>
<comment type="caution">
    <text evidence="1">The sequence shown here is derived from an EMBL/GenBank/DDBJ whole genome shotgun (WGS) entry which is preliminary data.</text>
</comment>
<name>A0AAV0RD47_9ROSI</name>
<reference evidence="1" key="1">
    <citation type="submission" date="2022-08" db="EMBL/GenBank/DDBJ databases">
        <authorList>
            <person name="Gutierrez-Valencia J."/>
        </authorList>
    </citation>
    <scope>NUCLEOTIDE SEQUENCE</scope>
</reference>
<accession>A0AAV0RD47</accession>
<protein>
    <submittedName>
        <fullName evidence="1">Uncharacterized protein</fullName>
    </submittedName>
</protein>